<feature type="repeat" description="ARM" evidence="9">
    <location>
        <begin position="1210"/>
        <end position="1253"/>
    </location>
</feature>
<evidence type="ECO:0000256" key="2">
    <source>
        <dbReference type="ARBA" id="ARBA00022448"/>
    </source>
</evidence>
<dbReference type="Pfam" id="PF16186">
    <property type="entry name" value="Arm_3"/>
    <property type="match status" value="1"/>
</dbReference>
<comment type="similarity">
    <text evidence="1">Belongs to the importin alpha family.</text>
</comment>
<dbReference type="EMBL" id="VEPZ02000074">
    <property type="protein sequence ID" value="KAE8734114.1"/>
    <property type="molecule type" value="Genomic_DNA"/>
</dbReference>
<feature type="repeat" description="ARM" evidence="9">
    <location>
        <begin position="1043"/>
        <end position="1085"/>
    </location>
</feature>
<keyword evidence="2" id="KW-0813">Transport</keyword>
<dbReference type="InterPro" id="IPR000225">
    <property type="entry name" value="Armadillo"/>
</dbReference>
<keyword evidence="3" id="KW-0479">Metal-binding</keyword>
<dbReference type="PROSITE" id="PS50157">
    <property type="entry name" value="ZINC_FINGER_C2H2_2"/>
    <property type="match status" value="1"/>
</dbReference>
<accession>A0A6A3D0H1</accession>
<evidence type="ECO:0000256" key="6">
    <source>
        <dbReference type="ARBA" id="ARBA00022833"/>
    </source>
</evidence>
<dbReference type="PROSITE" id="PS00028">
    <property type="entry name" value="ZINC_FINGER_C2H2_1"/>
    <property type="match status" value="1"/>
</dbReference>
<dbReference type="InterPro" id="IPR004146">
    <property type="entry name" value="DC1"/>
</dbReference>
<evidence type="ECO:0000259" key="10">
    <source>
        <dbReference type="PROSITE" id="PS50081"/>
    </source>
</evidence>
<evidence type="ECO:0000256" key="8">
    <source>
        <dbReference type="PROSITE-ProRule" id="PRU00042"/>
    </source>
</evidence>
<organism evidence="12 13">
    <name type="scientific">Hibiscus syriacus</name>
    <name type="common">Rose of Sharon</name>
    <dbReference type="NCBI Taxonomy" id="106335"/>
    <lineage>
        <taxon>Eukaryota</taxon>
        <taxon>Viridiplantae</taxon>
        <taxon>Streptophyta</taxon>
        <taxon>Embryophyta</taxon>
        <taxon>Tracheophyta</taxon>
        <taxon>Spermatophyta</taxon>
        <taxon>Magnoliopsida</taxon>
        <taxon>eudicotyledons</taxon>
        <taxon>Gunneridae</taxon>
        <taxon>Pentapetalae</taxon>
        <taxon>rosids</taxon>
        <taxon>malvids</taxon>
        <taxon>Malvales</taxon>
        <taxon>Malvaceae</taxon>
        <taxon>Malvoideae</taxon>
        <taxon>Hibiscus</taxon>
    </lineage>
</organism>
<dbReference type="PROSITE" id="PS50081">
    <property type="entry name" value="ZF_DAG_PE_2"/>
    <property type="match status" value="1"/>
</dbReference>
<keyword evidence="7" id="KW-0653">Protein transport</keyword>
<keyword evidence="13" id="KW-1185">Reference proteome</keyword>
<gene>
    <name evidence="12" type="ORF">F3Y22_tig00000778pilonHSYRG00156</name>
</gene>
<proteinExistence type="inferred from homology"/>
<keyword evidence="5 8" id="KW-0863">Zinc-finger</keyword>
<feature type="domain" description="C2H2-type" evidence="11">
    <location>
        <begin position="284"/>
        <end position="312"/>
    </location>
</feature>
<dbReference type="GO" id="GO:0015031">
    <property type="term" value="P:protein transport"/>
    <property type="evidence" value="ECO:0007669"/>
    <property type="project" value="UniProtKB-KW"/>
</dbReference>
<dbReference type="InterPro" id="IPR001965">
    <property type="entry name" value="Znf_PHD"/>
</dbReference>
<dbReference type="InterPro" id="IPR046349">
    <property type="entry name" value="C1-like_sf"/>
</dbReference>
<keyword evidence="4" id="KW-0677">Repeat</keyword>
<dbReference type="GO" id="GO:0008270">
    <property type="term" value="F:zinc ion binding"/>
    <property type="evidence" value="ECO:0007669"/>
    <property type="project" value="UniProtKB-KW"/>
</dbReference>
<dbReference type="Pfam" id="PF03107">
    <property type="entry name" value="C1_2"/>
    <property type="match status" value="7"/>
</dbReference>
<evidence type="ECO:0000256" key="4">
    <source>
        <dbReference type="ARBA" id="ARBA00022737"/>
    </source>
</evidence>
<dbReference type="FunFam" id="1.25.10.10:FF:000009">
    <property type="entry name" value="Importin subunit alpha"/>
    <property type="match status" value="1"/>
</dbReference>
<keyword evidence="6" id="KW-0862">Zinc</keyword>
<evidence type="ECO:0000256" key="7">
    <source>
        <dbReference type="ARBA" id="ARBA00022927"/>
    </source>
</evidence>
<dbReference type="Pfam" id="PF00514">
    <property type="entry name" value="Arm"/>
    <property type="match status" value="7"/>
</dbReference>
<sequence length="1381" mass="156865">MAEMLEAREGAANPVLHYMEMHRVAPVLGGVAVLKARIIVGFPNFAKLPVKRQLEMVTIQTASSDKVLTNAERKRRNLTMNIGFPLCANPVEDIDHLLRKCPSTRTWSAVVKRERLVDLLSTDMKAWITMNIPNARDFVGTIENWDILFVAIIWNIWLQRNVIALDNPLEDECPILEKSKHWVEVISKTLAKAAIRTILVQRENSNSIRWQPLPNQLPSLPFSIVPSNSFFLHQFPHFLSFVSFEMGFGLLRECDHYSCEYVEKVEGKCCGECGGKISVSHGAFACQDCDVCLHISCAVKEHRRLSHTIKHPLHQHQLELEWLHKDFVCEKCLYISTGYGYRCYSCDFSLDFACASSAGGEDGKKKTIQHYSHRHRLSFFKYRKIHEEDLDCFWCEKHLSGVCYGCTRCAFYLHLVCSDKIPRTLAHPFHPVGHPLRLCYVDGKLNCNACKRQGFTFDDIGYMCQKCSFCLEMSCAKLLPTLKLACHPHILTYFRDCTSLLHCRTCGKYSSGADSICRCVQCDISFHLKCVVPSEATSKYHRHPLILTEPVKEDDSDEFCCDVCEEERDPKHPVYYCQSCTFVAHIQCLLPHDDNEDKITSSMENEEALSEKEMEQNEGTNGIHTLFQPIVHQHQMYEVTKELKDKKYCVGCRLVLKGASYFCKECSSDFYLHEECTKLPYEIRHPSHSSHPLYLYTSYWRDRFVTCDVCKDICPGFKYSCEQCNFILDVKCAALTAHKIGVSKEKKMDRVTELHHFSHEHKLVLGYCSDPIKETRCTICELSIFGPSYFCPKSCKFIVHESCLSLPQKIQVPFHPKHMLVIQQPWEHLNPQCYACPLPISRHKFAYSCEDCQLDLHPVCANYIKRPLKYVVQSKYHRHPLTLKNSFVEDDSGKYYCDFCEEDRNSNDHVYYCKECNGQTIAHIGCVLTREVKDVSYEESLQKKRLEAVRPQPSQMQKVPAMVIGVWTDDRNLQLKAITQFRELLSIEKCPPIDQVVQVGVVPRLVEFLAKENFPQLQFEAAWALTIIVSGTSENTKVVIDHGAVPIFVKLLGSPSADVSEQSMRALGNISGDSPTTRDVVLEHGALLPLLAHLNENAKLSVLRIATWTLSMFLRGKPRPSFHQVKPALPTLAHLIHSKDEQVLCDACWALSYLSDGTNDEIQAVIEVGVCGRLVELLLHPSLSVQKPALRTVGNIASGDDVQTQVISHQALPCLLKLLSNNYATSVKQEACRTISNITSGNREQKQAVIEADLIAPLLHLLQNAEFDIKGEAARAISNATSGGTHDQIRFLVSQGCIKPLCDLLLCRDPNIVKVCLKGLENILKVGEDDKTMGTTGAVNLYAQMISDARGLEKIKYLRFLYSNNDIYDKCRDILKTYWSE</sequence>
<name>A0A6A3D0H1_HIBSY</name>
<evidence type="ECO:0000256" key="3">
    <source>
        <dbReference type="ARBA" id="ARBA00022723"/>
    </source>
</evidence>
<dbReference type="InterPro" id="IPR032413">
    <property type="entry name" value="Arm_3"/>
</dbReference>
<dbReference type="InterPro" id="IPR013087">
    <property type="entry name" value="Znf_C2H2_type"/>
</dbReference>
<evidence type="ECO:0000256" key="9">
    <source>
        <dbReference type="PROSITE-ProRule" id="PRU00259"/>
    </source>
</evidence>
<dbReference type="SMART" id="SM00249">
    <property type="entry name" value="PHD"/>
    <property type="match status" value="4"/>
</dbReference>
<dbReference type="PROSITE" id="PS50176">
    <property type="entry name" value="ARM_REPEAT"/>
    <property type="match status" value="3"/>
</dbReference>
<evidence type="ECO:0000313" key="13">
    <source>
        <dbReference type="Proteomes" id="UP000436088"/>
    </source>
</evidence>
<feature type="repeat" description="ARM" evidence="9">
    <location>
        <begin position="1000"/>
        <end position="1043"/>
    </location>
</feature>
<reference evidence="12" key="1">
    <citation type="submission" date="2019-09" db="EMBL/GenBank/DDBJ databases">
        <title>Draft genome information of white flower Hibiscus syriacus.</title>
        <authorList>
            <person name="Kim Y.-M."/>
        </authorList>
    </citation>
    <scope>NUCLEOTIDE SEQUENCE [LARGE SCALE GENOMIC DNA]</scope>
    <source>
        <strain evidence="12">YM2019G1</strain>
    </source>
</reference>
<protein>
    <submittedName>
        <fullName evidence="12">Importin subunit alpha-1b</fullName>
    </submittedName>
</protein>
<evidence type="ECO:0000313" key="12">
    <source>
        <dbReference type="EMBL" id="KAE8734114.1"/>
    </source>
</evidence>
<dbReference type="SUPFAM" id="SSF57889">
    <property type="entry name" value="Cysteine-rich domain"/>
    <property type="match status" value="7"/>
</dbReference>
<comment type="caution">
    <text evidence="12">The sequence shown here is derived from an EMBL/GenBank/DDBJ whole genome shotgun (WGS) entry which is preliminary data.</text>
</comment>
<dbReference type="GO" id="GO:0005634">
    <property type="term" value="C:nucleus"/>
    <property type="evidence" value="ECO:0007669"/>
    <property type="project" value="UniProtKB-ARBA"/>
</dbReference>
<dbReference type="InterPro" id="IPR011989">
    <property type="entry name" value="ARM-like"/>
</dbReference>
<dbReference type="InterPro" id="IPR002219">
    <property type="entry name" value="PKC_DAG/PE"/>
</dbReference>
<evidence type="ECO:0000256" key="1">
    <source>
        <dbReference type="ARBA" id="ARBA00010394"/>
    </source>
</evidence>
<dbReference type="SUPFAM" id="SSF48371">
    <property type="entry name" value="ARM repeat"/>
    <property type="match status" value="1"/>
</dbReference>
<evidence type="ECO:0000256" key="5">
    <source>
        <dbReference type="ARBA" id="ARBA00022771"/>
    </source>
</evidence>
<dbReference type="SMART" id="SM00185">
    <property type="entry name" value="ARM"/>
    <property type="match status" value="8"/>
</dbReference>
<dbReference type="Gene3D" id="1.25.10.10">
    <property type="entry name" value="Leucine-rich Repeat Variant"/>
    <property type="match status" value="1"/>
</dbReference>
<feature type="domain" description="Phorbol-ester/DAG-type" evidence="10">
    <location>
        <begin position="433"/>
        <end position="486"/>
    </location>
</feature>
<evidence type="ECO:0000259" key="11">
    <source>
        <dbReference type="PROSITE" id="PS50157"/>
    </source>
</evidence>
<dbReference type="InterPro" id="IPR016024">
    <property type="entry name" value="ARM-type_fold"/>
</dbReference>
<dbReference type="PANTHER" id="PTHR23316">
    <property type="entry name" value="IMPORTIN ALPHA"/>
    <property type="match status" value="1"/>
</dbReference>
<dbReference type="Proteomes" id="UP000436088">
    <property type="component" value="Unassembled WGS sequence"/>
</dbReference>